<dbReference type="PROSITE" id="PS50235">
    <property type="entry name" value="USP_3"/>
    <property type="match status" value="1"/>
</dbReference>
<name>A0A6G0ITE6_LARCR</name>
<dbReference type="GO" id="GO:0005829">
    <property type="term" value="C:cytosol"/>
    <property type="evidence" value="ECO:0007669"/>
    <property type="project" value="TreeGrafter"/>
</dbReference>
<dbReference type="InterPro" id="IPR050164">
    <property type="entry name" value="Peptidase_C19"/>
</dbReference>
<accession>A0A6G0ITE6</accession>
<proteinExistence type="predicted"/>
<sequence>METSEADNILLAGHLRLIKTLLSLCGNEKEQLGASLIQQLLDDFLFRASRIIINSSNPTPSPAPSHDFHPKCSTASSRLAAYEVLVMLADSSLSNLRLITKELMSMHHQSDPSLCKEFDYLPPVESRSVSGFVGLKNGGATCYMNAVFQQLYMQPGLPEAFLSIEDDTDQPEESVFYQVQSLFGHLMESKLQYYVPENFWKIFKMWNKELYVREQQDAYEFFTSLVDQLDEHLKKMGREQIFKNTFQGIFSDQKICKDCPHRLEISLDQFVRGEVLEGSNAYYCEKCKEKRTTVKRTCIKSLPSVLCIHLMRFGFDWESCTLHQIRRTDSVPLGAEHGAVHRLWNGSSRLQHRGR</sequence>
<dbReference type="PANTHER" id="PTHR24006">
    <property type="entry name" value="UBIQUITIN CARBOXYL-TERMINAL HYDROLASE"/>
    <property type="match status" value="1"/>
</dbReference>
<dbReference type="PANTHER" id="PTHR24006:SF729">
    <property type="entry name" value="UBIQUITIN CARBOXYL-TERMINAL HYDROLASE 24"/>
    <property type="match status" value="1"/>
</dbReference>
<evidence type="ECO:0000313" key="3">
    <source>
        <dbReference type="Proteomes" id="UP000424527"/>
    </source>
</evidence>
<dbReference type="AlphaFoldDB" id="A0A6G0ITE6"/>
<evidence type="ECO:0000259" key="1">
    <source>
        <dbReference type="PROSITE" id="PS50235"/>
    </source>
</evidence>
<keyword evidence="3" id="KW-1185">Reference proteome</keyword>
<dbReference type="InterPro" id="IPR018200">
    <property type="entry name" value="USP_CS"/>
</dbReference>
<feature type="domain" description="USP" evidence="1">
    <location>
        <begin position="133"/>
        <end position="355"/>
    </location>
</feature>
<dbReference type="GO" id="GO:0016579">
    <property type="term" value="P:protein deubiquitination"/>
    <property type="evidence" value="ECO:0007669"/>
    <property type="project" value="InterPro"/>
</dbReference>
<evidence type="ECO:0000313" key="2">
    <source>
        <dbReference type="EMBL" id="KAE8294553.1"/>
    </source>
</evidence>
<dbReference type="InterPro" id="IPR001394">
    <property type="entry name" value="Peptidase_C19_UCH"/>
</dbReference>
<gene>
    <name evidence="2" type="ORF">D5F01_LYC07507</name>
</gene>
<dbReference type="PROSITE" id="PS00972">
    <property type="entry name" value="USP_1"/>
    <property type="match status" value="1"/>
</dbReference>
<comment type="caution">
    <text evidence="2">The sequence shown here is derived from an EMBL/GenBank/DDBJ whole genome shotgun (WGS) entry which is preliminary data.</text>
</comment>
<protein>
    <submittedName>
        <fullName evidence="2">Ubiquitin carboxyl-terminal hydrolase 24</fullName>
    </submittedName>
</protein>
<dbReference type="EMBL" id="REGW02000007">
    <property type="protein sequence ID" value="KAE8294553.1"/>
    <property type="molecule type" value="Genomic_DNA"/>
</dbReference>
<dbReference type="GO" id="GO:0004843">
    <property type="term" value="F:cysteine-type deubiquitinase activity"/>
    <property type="evidence" value="ECO:0007669"/>
    <property type="project" value="InterPro"/>
</dbReference>
<dbReference type="InterPro" id="IPR038765">
    <property type="entry name" value="Papain-like_cys_pep_sf"/>
</dbReference>
<dbReference type="GO" id="GO:0005634">
    <property type="term" value="C:nucleus"/>
    <property type="evidence" value="ECO:0007669"/>
    <property type="project" value="TreeGrafter"/>
</dbReference>
<dbReference type="Pfam" id="PF00443">
    <property type="entry name" value="UCH"/>
    <property type="match status" value="1"/>
</dbReference>
<organism evidence="2 3">
    <name type="scientific">Larimichthys crocea</name>
    <name type="common">Large yellow croaker</name>
    <name type="synonym">Pseudosciaena crocea</name>
    <dbReference type="NCBI Taxonomy" id="215358"/>
    <lineage>
        <taxon>Eukaryota</taxon>
        <taxon>Metazoa</taxon>
        <taxon>Chordata</taxon>
        <taxon>Craniata</taxon>
        <taxon>Vertebrata</taxon>
        <taxon>Euteleostomi</taxon>
        <taxon>Actinopterygii</taxon>
        <taxon>Neopterygii</taxon>
        <taxon>Teleostei</taxon>
        <taxon>Neoteleostei</taxon>
        <taxon>Acanthomorphata</taxon>
        <taxon>Eupercaria</taxon>
        <taxon>Sciaenidae</taxon>
        <taxon>Larimichthys</taxon>
    </lineage>
</organism>
<reference evidence="2 3" key="1">
    <citation type="submission" date="2019-07" db="EMBL/GenBank/DDBJ databases">
        <title>Chromosome genome assembly for large yellow croaker.</title>
        <authorList>
            <person name="Xiao S."/>
        </authorList>
    </citation>
    <scope>NUCLEOTIDE SEQUENCE [LARGE SCALE GENOMIC DNA]</scope>
    <source>
        <strain evidence="2">JMULYC20181020</strain>
        <tissue evidence="2">Muscle</tissue>
    </source>
</reference>
<dbReference type="FunFam" id="3.90.70.10:FF:000022">
    <property type="entry name" value="Ubiquitin carboxyl-terminal hydrolase 24"/>
    <property type="match status" value="1"/>
</dbReference>
<dbReference type="SUPFAM" id="SSF54001">
    <property type="entry name" value="Cysteine proteinases"/>
    <property type="match status" value="1"/>
</dbReference>
<dbReference type="InterPro" id="IPR028889">
    <property type="entry name" value="USP"/>
</dbReference>
<keyword evidence="2" id="KW-0378">Hydrolase</keyword>
<dbReference type="Gene3D" id="3.90.70.10">
    <property type="entry name" value="Cysteine proteinases"/>
    <property type="match status" value="2"/>
</dbReference>
<dbReference type="Proteomes" id="UP000424527">
    <property type="component" value="Unassembled WGS sequence"/>
</dbReference>